<feature type="region of interest" description="Disordered" evidence="4">
    <location>
        <begin position="355"/>
        <end position="375"/>
    </location>
</feature>
<evidence type="ECO:0000256" key="3">
    <source>
        <dbReference type="ARBA" id="ARBA00023014"/>
    </source>
</evidence>
<proteinExistence type="predicted"/>
<dbReference type="EMBL" id="SNVV01000025">
    <property type="protein sequence ID" value="TDN46815.1"/>
    <property type="molecule type" value="Genomic_DNA"/>
</dbReference>
<name>A0A4R6DP82_9RHOO</name>
<dbReference type="NCBIfam" id="NF033668">
    <property type="entry name" value="rSAM_PA0069"/>
    <property type="match status" value="1"/>
</dbReference>
<keyword evidence="6" id="KW-0456">Lyase</keyword>
<evidence type="ECO:0000259" key="5">
    <source>
        <dbReference type="PROSITE" id="PS51918"/>
    </source>
</evidence>
<keyword evidence="7" id="KW-1185">Reference proteome</keyword>
<evidence type="ECO:0000256" key="4">
    <source>
        <dbReference type="SAM" id="MobiDB-lite"/>
    </source>
</evidence>
<reference evidence="6 7" key="1">
    <citation type="submission" date="2019-03" db="EMBL/GenBank/DDBJ databases">
        <title>Genomic Encyclopedia of Type Strains, Phase IV (KMG-IV): sequencing the most valuable type-strain genomes for metagenomic binning, comparative biology and taxonomic classification.</title>
        <authorList>
            <person name="Goeker M."/>
        </authorList>
    </citation>
    <scope>NUCLEOTIDE SEQUENCE [LARGE SCALE GENOMIC DNA]</scope>
    <source>
        <strain evidence="6 7">DSM 12121</strain>
    </source>
</reference>
<dbReference type="AlphaFoldDB" id="A0A4R6DP82"/>
<dbReference type="InterPro" id="IPR007197">
    <property type="entry name" value="rSAM"/>
</dbReference>
<dbReference type="SMART" id="SM00729">
    <property type="entry name" value="Elp3"/>
    <property type="match status" value="1"/>
</dbReference>
<dbReference type="SFLD" id="SFLDS00029">
    <property type="entry name" value="Radical_SAM"/>
    <property type="match status" value="1"/>
</dbReference>
<sequence>MTVQNYRKPERPQAAPQAQRGRGAALRPDGRFLDWQRGDFDDGWPGEDEGSEGKLRTELLVDRAKTVITSNTSPDVGFNRSINPYRGCEHGCIYCFARPSHAYLDLSPGLDFETKLFWKPEAASLLRRELARPGYRCEPIALGINTDAWQPVERRTGLTRQILQVMVETRHPVSMITKSALIERDIDLLADLARDNLVQVMLSITTLDDDLARRLEPRAARPARRLETLRRLSDAGIPVGVLCAPLIPALNDHELEAVLEAAHAHGAETAGYVLLRLPYELKELFAEWLQRHAPGKARHVMSLLAAMRGGKANDARFGHRMRGEGVYAELYRQRLHRTSERLGLNRHRRVLDSGLFRPPAVDAPPKAPSPQMDLF</sequence>
<dbReference type="InterPro" id="IPR040086">
    <property type="entry name" value="MJ0683-like"/>
</dbReference>
<dbReference type="GO" id="GO:0016829">
    <property type="term" value="F:lyase activity"/>
    <property type="evidence" value="ECO:0007669"/>
    <property type="project" value="UniProtKB-KW"/>
</dbReference>
<dbReference type="SFLD" id="SFLDG01084">
    <property type="entry name" value="Uncharacterised_Radical_SAM_Su"/>
    <property type="match status" value="1"/>
</dbReference>
<dbReference type="Gene3D" id="3.80.30.30">
    <property type="match status" value="1"/>
</dbReference>
<keyword evidence="3" id="KW-0411">Iron-sulfur</keyword>
<dbReference type="PANTHER" id="PTHR43432:SF3">
    <property type="entry name" value="SLR0285 PROTEIN"/>
    <property type="match status" value="1"/>
</dbReference>
<evidence type="ECO:0000313" key="7">
    <source>
        <dbReference type="Proteomes" id="UP000295129"/>
    </source>
</evidence>
<dbReference type="RefSeq" id="WP_133594650.1">
    <property type="nucleotide sequence ID" value="NZ_SNVV01000025.1"/>
</dbReference>
<dbReference type="InterPro" id="IPR058240">
    <property type="entry name" value="rSAM_sf"/>
</dbReference>
<organism evidence="6 7">
    <name type="scientific">Azoarcus indigens</name>
    <dbReference type="NCBI Taxonomy" id="29545"/>
    <lineage>
        <taxon>Bacteria</taxon>
        <taxon>Pseudomonadati</taxon>
        <taxon>Pseudomonadota</taxon>
        <taxon>Betaproteobacteria</taxon>
        <taxon>Rhodocyclales</taxon>
        <taxon>Zoogloeaceae</taxon>
        <taxon>Azoarcus</taxon>
    </lineage>
</organism>
<feature type="region of interest" description="Disordered" evidence="4">
    <location>
        <begin position="1"/>
        <end position="26"/>
    </location>
</feature>
<feature type="domain" description="Radical SAM core" evidence="5">
    <location>
        <begin position="74"/>
        <end position="311"/>
    </location>
</feature>
<dbReference type="CDD" id="cd01335">
    <property type="entry name" value="Radical_SAM"/>
    <property type="match status" value="1"/>
</dbReference>
<keyword evidence="1" id="KW-0479">Metal-binding</keyword>
<dbReference type="PROSITE" id="PS51918">
    <property type="entry name" value="RADICAL_SAM"/>
    <property type="match status" value="1"/>
</dbReference>
<evidence type="ECO:0000256" key="2">
    <source>
        <dbReference type="ARBA" id="ARBA00023004"/>
    </source>
</evidence>
<dbReference type="InterPro" id="IPR006638">
    <property type="entry name" value="Elp3/MiaA/NifB-like_rSAM"/>
</dbReference>
<gene>
    <name evidence="6" type="ORF">C7389_12557</name>
</gene>
<keyword evidence="2" id="KW-0408">Iron</keyword>
<comment type="caution">
    <text evidence="6">The sequence shown here is derived from an EMBL/GenBank/DDBJ whole genome shotgun (WGS) entry which is preliminary data.</text>
</comment>
<evidence type="ECO:0000313" key="6">
    <source>
        <dbReference type="EMBL" id="TDN46815.1"/>
    </source>
</evidence>
<protein>
    <submittedName>
        <fullName evidence="6">DNA repair photolyase</fullName>
    </submittedName>
</protein>
<dbReference type="OrthoDB" id="9785699at2"/>
<accession>A0A4R6DP82</accession>
<feature type="compositionally biased region" description="Low complexity" evidence="4">
    <location>
        <begin position="12"/>
        <end position="25"/>
    </location>
</feature>
<dbReference type="Proteomes" id="UP000295129">
    <property type="component" value="Unassembled WGS sequence"/>
</dbReference>
<dbReference type="Pfam" id="PF04055">
    <property type="entry name" value="Radical_SAM"/>
    <property type="match status" value="1"/>
</dbReference>
<dbReference type="GO" id="GO:0046872">
    <property type="term" value="F:metal ion binding"/>
    <property type="evidence" value="ECO:0007669"/>
    <property type="project" value="UniProtKB-KW"/>
</dbReference>
<dbReference type="PANTHER" id="PTHR43432">
    <property type="entry name" value="SLR0285 PROTEIN"/>
    <property type="match status" value="1"/>
</dbReference>
<dbReference type="SUPFAM" id="SSF102114">
    <property type="entry name" value="Radical SAM enzymes"/>
    <property type="match status" value="1"/>
</dbReference>
<dbReference type="GO" id="GO:0051536">
    <property type="term" value="F:iron-sulfur cluster binding"/>
    <property type="evidence" value="ECO:0007669"/>
    <property type="project" value="UniProtKB-KW"/>
</dbReference>
<evidence type="ECO:0000256" key="1">
    <source>
        <dbReference type="ARBA" id="ARBA00022723"/>
    </source>
</evidence>